<dbReference type="RefSeq" id="WP_184346227.1">
    <property type="nucleotide sequence ID" value="NZ_JACHJH010000001.1"/>
</dbReference>
<feature type="domain" description="Teneurin-like YD-shell" evidence="5">
    <location>
        <begin position="1347"/>
        <end position="1425"/>
    </location>
</feature>
<keyword evidence="7" id="KW-1185">Reference proteome</keyword>
<dbReference type="InterPro" id="IPR022385">
    <property type="entry name" value="Rhs_assc_core"/>
</dbReference>
<dbReference type="Pfam" id="PF05593">
    <property type="entry name" value="RHS_repeat"/>
    <property type="match status" value="9"/>
</dbReference>
<keyword evidence="1" id="KW-0677">Repeat</keyword>
<dbReference type="PANTHER" id="PTHR32305:SF15">
    <property type="entry name" value="PROTEIN RHSA-RELATED"/>
    <property type="match status" value="1"/>
</dbReference>
<dbReference type="PANTHER" id="PTHR32305">
    <property type="match status" value="1"/>
</dbReference>
<sequence>MSDIFSGAAHAFNSAGEWGEKKLQQGKKKLGQAVHAGTEAVGDVLDAAGAHGAADTVEDWGDGAASALGAHVGERQLGESEEAEELVHGNVKKINATAKHLRSFHTAFDGIHGNLQRIRATDWKGEGADAFTTKFVEHPQQWAHAADACEAAAGALEAYAHTVEWAQGQAKEAVRLYKKAKEAEKKAVDAYNAKVVVYNLTLEKGKDPGPKPDKPGKVGEADVHEARRILTEARKQRDTAAGEARSKVAAAVAHAPAKPSFSDRMKGDALDLADGGSLELLHAAGGGIRAATDMEKMARSMNPADPYNMTHPADYLGGLNNSVAGMLSLASHPERAPAALLGTGWGSDPSEAAGKLAGTVLLAVATGGGSTAAASAAERTAAREGAAAGERAAAGVEKGAASGEKGAARQQAEKNPESAGQSDGQKCTNGTDPVDLATGYMFLPQTDAHLPAALPLAFSRRAQSGYAAGRWFGPSWASTADQRLEVDSEGVVFVCEDGRLLTYPHPAPGVPTLPSHGPRWPLEPAEDGGYVIKDPQRGLTWHFAPGSRPEVALLEQVSDRNGHWITYEYDDHGTPLALTHSASYRIRISTESGRITALHLASAAPDGSDAELIRYGYTDGNLTDVVNSSSLPLRFGYDDRRRITSWTDRNGRGYRYVYDDLDRCVFQTGTEGHMRCTLEYGEPDPETGLRVTTLTDALGDTTRSVFNARSQLVSETDATGSTVVTQWDRHDRLLSRTDPLGHTTELRYDAEGNPVAVVRPDGRESTVAYNDLGLPETLTGPDGATWHQTYDAAGNRTSVTDPAGVTTTYAYDGLGHPAAVTDALGNVTRVRCNAAGLPMEITDPLGGVTSYRRDAFGRVTTVIDPVGNTTRLSWTVEGRLARRIAPDGAEETWTYDGEGNCTAHTDALGGVTTFEYTDFDLLTARTGPDGVRHEFTHDHRLQLRRVTNPQGLAWSYDYDPAGRLIAETDFDGRRLTYAHDAAGRLTARTNALGQTITYEHDVLGRVVAKNADGAVTMYAHDPAGRLLEAAGPDATLVYGRDRLGRAKSETTNGRTLTFAYDKLGRRTRRVTPAGSLSTWTYDAAGRRTSLTASGRTFDVEHDAAGREVARHFGFGEGLTLTTDWDAAGRVVSQSVMAGADRLQHRSYTYRRDGYLTAMNDRSFELDAAGRVTAVDAPGWQERYAYDAAGNQTQASWPTEHPGTEAQGTRAYSGTLLKRAGTVRYEHDAQGRVVLRQKVRLSRKPDTWRYEWDAEDRLRSVVTPDGVTWRYLYDPLGRRIAKQRLTDAGDVAEEVTFTWDGATLTEQTTTGSLPNLVTLTWDHDGLRPISQTERISASDAPQHEIDSRFFAIVTDLVGAPTDLIDESGTQAWHTRSTLWGTTAWSRDSTTYTPLRFPGQYFDPETGLHYNFHRHYDPETGRYTSPDPLGLAPAPNPATYVHNPLTWADPLGLSPCLSPGGGQMDYMEHSSIPAGAPVTHGETGTLIGSDGASTRNFQNVLNAGEHDVVAHGTRGGFLDLPGGEVNGGQLVDAVRNNPHYNGGPLRLMVCHSGADSSGIAQQLANEMGVTVRAPTNKVGTNPVLGPGQVPQIADGGYWRTYLPMLLKEQHAIGGLLP</sequence>
<dbReference type="NCBIfam" id="TIGR01643">
    <property type="entry name" value="YD_repeat_2x"/>
    <property type="match status" value="12"/>
</dbReference>
<dbReference type="Pfam" id="PF25023">
    <property type="entry name" value="TEN_YD-shell"/>
    <property type="match status" value="1"/>
</dbReference>
<dbReference type="InterPro" id="IPR056823">
    <property type="entry name" value="TEN-like_YD-shell"/>
</dbReference>
<evidence type="ECO:0000313" key="6">
    <source>
        <dbReference type="EMBL" id="MBB4891700.1"/>
    </source>
</evidence>
<evidence type="ECO:0000259" key="5">
    <source>
        <dbReference type="Pfam" id="PF25023"/>
    </source>
</evidence>
<feature type="domain" description="DUF6531" evidence="3">
    <location>
        <begin position="432"/>
        <end position="503"/>
    </location>
</feature>
<feature type="region of interest" description="Disordered" evidence="2">
    <location>
        <begin position="385"/>
        <end position="431"/>
    </location>
</feature>
<dbReference type="Proteomes" id="UP000556084">
    <property type="component" value="Unassembled WGS sequence"/>
</dbReference>
<evidence type="ECO:0000259" key="4">
    <source>
        <dbReference type="Pfam" id="PF21725"/>
    </source>
</evidence>
<feature type="domain" description="Putative T7SS secretion signal" evidence="4">
    <location>
        <begin position="20"/>
        <end position="259"/>
    </location>
</feature>
<dbReference type="PRINTS" id="PR00394">
    <property type="entry name" value="RHSPROTEIN"/>
</dbReference>
<gene>
    <name evidence="6" type="ORF">FHS39_000700</name>
</gene>
<evidence type="ECO:0000256" key="2">
    <source>
        <dbReference type="SAM" id="MobiDB-lite"/>
    </source>
</evidence>
<dbReference type="InterPro" id="IPR045351">
    <property type="entry name" value="DUF6531"/>
</dbReference>
<evidence type="ECO:0000259" key="3">
    <source>
        <dbReference type="Pfam" id="PF20148"/>
    </source>
</evidence>
<reference evidence="6 7" key="1">
    <citation type="submission" date="2020-08" db="EMBL/GenBank/DDBJ databases">
        <title>Genomic Encyclopedia of Type Strains, Phase III (KMG-III): the genomes of soil and plant-associated and newly described type strains.</title>
        <authorList>
            <person name="Whitman W."/>
        </authorList>
    </citation>
    <scope>NUCLEOTIDE SEQUENCE [LARGE SCALE GENOMIC DNA]</scope>
    <source>
        <strain evidence="6 7">CECT 3266</strain>
    </source>
</reference>
<dbReference type="EMBL" id="JACHJH010000001">
    <property type="protein sequence ID" value="MBB4891700.1"/>
    <property type="molecule type" value="Genomic_DNA"/>
</dbReference>
<comment type="caution">
    <text evidence="6">The sequence shown here is derived from an EMBL/GenBank/DDBJ whole genome shotgun (WGS) entry which is preliminary data.</text>
</comment>
<name>A0A7W7LK40_9ACTN</name>
<dbReference type="Gene3D" id="2.180.10.10">
    <property type="entry name" value="RHS repeat-associated core"/>
    <property type="match status" value="2"/>
</dbReference>
<dbReference type="Pfam" id="PF21725">
    <property type="entry name" value="T7SS_signal"/>
    <property type="match status" value="1"/>
</dbReference>
<dbReference type="InterPro" id="IPR050708">
    <property type="entry name" value="T6SS_VgrG/RHS"/>
</dbReference>
<dbReference type="InterPro" id="IPR006530">
    <property type="entry name" value="YD"/>
</dbReference>
<organism evidence="6 7">
    <name type="scientific">Streptomyces olivoverticillatus</name>
    <dbReference type="NCBI Taxonomy" id="66427"/>
    <lineage>
        <taxon>Bacteria</taxon>
        <taxon>Bacillati</taxon>
        <taxon>Actinomycetota</taxon>
        <taxon>Actinomycetes</taxon>
        <taxon>Kitasatosporales</taxon>
        <taxon>Streptomycetaceae</taxon>
        <taxon>Streptomyces</taxon>
    </lineage>
</organism>
<dbReference type="NCBIfam" id="TIGR03696">
    <property type="entry name" value="Rhs_assc_core"/>
    <property type="match status" value="1"/>
</dbReference>
<evidence type="ECO:0000313" key="7">
    <source>
        <dbReference type="Proteomes" id="UP000556084"/>
    </source>
</evidence>
<protein>
    <submittedName>
        <fullName evidence="6">RHS repeat-associated protein</fullName>
    </submittedName>
</protein>
<accession>A0A7W7LK40</accession>
<proteinExistence type="predicted"/>
<feature type="region of interest" description="Disordered" evidence="2">
    <location>
        <begin position="204"/>
        <end position="223"/>
    </location>
</feature>
<evidence type="ECO:0000256" key="1">
    <source>
        <dbReference type="ARBA" id="ARBA00022737"/>
    </source>
</evidence>
<dbReference type="InterPro" id="IPR031325">
    <property type="entry name" value="RHS_repeat"/>
</dbReference>
<dbReference type="Pfam" id="PF20148">
    <property type="entry name" value="DUF6531"/>
    <property type="match status" value="1"/>
</dbReference>
<feature type="compositionally biased region" description="Polar residues" evidence="2">
    <location>
        <begin position="418"/>
        <end position="431"/>
    </location>
</feature>
<dbReference type="InterPro" id="IPR049082">
    <property type="entry name" value="T7SS_signal"/>
</dbReference>
<feature type="compositionally biased region" description="Low complexity" evidence="2">
    <location>
        <begin position="385"/>
        <end position="405"/>
    </location>
</feature>